<gene>
    <name evidence="2" type="ORF">RG963_00915</name>
</gene>
<reference evidence="3" key="1">
    <citation type="submission" date="2023-07" db="EMBL/GenBank/DDBJ databases">
        <title>Whole-genome sequencing of a new Methanosarcina sp. Z-7115.</title>
        <authorList>
            <person name="Zhilina T.N."/>
            <person name="Merkel A.Y."/>
        </authorList>
    </citation>
    <scope>NUCLEOTIDE SEQUENCE [LARGE SCALE GENOMIC DNA]</scope>
    <source>
        <strain evidence="3">Z-7115</strain>
    </source>
</reference>
<dbReference type="SUPFAM" id="SSF81342">
    <property type="entry name" value="Transmembrane di-heme cytochromes"/>
    <property type="match status" value="1"/>
</dbReference>
<evidence type="ECO:0000256" key="1">
    <source>
        <dbReference type="SAM" id="Phobius"/>
    </source>
</evidence>
<feature type="transmembrane region" description="Helical" evidence="1">
    <location>
        <begin position="138"/>
        <end position="158"/>
    </location>
</feature>
<accession>A0ABU2CXA2</accession>
<dbReference type="RefSeq" id="WP_310574391.1">
    <property type="nucleotide sequence ID" value="NZ_JAVKPK010000002.1"/>
</dbReference>
<comment type="caution">
    <text evidence="2">The sequence shown here is derived from an EMBL/GenBank/DDBJ whole genome shotgun (WGS) entry which is preliminary data.</text>
</comment>
<sequence>MKSKDNRSMVVERYTLTDRIAHTVHAIAMIVLIITGLKIYTGWDFMSFHTARGLHMIMVPFLLAVNWILIPYNIFSEGHGFLGKISHFTDHYIFGPKDATRMGGIIGNFFRKGRYPAFSIYDEEKGHYETKLHPLMKILIVLEGTAIFFIAVSGIVLYKLDWSLFGLPIGSWILSAGSLIAPVFDMTSLQFLRALHLLLTYWFVFELVIHVGILELDPHVWKYYKAIFWSGKEDLSDTHYSEVIEKYSRFDAKECKPKKH</sequence>
<feature type="transmembrane region" description="Helical" evidence="1">
    <location>
        <begin position="191"/>
        <end position="213"/>
    </location>
</feature>
<name>A0ABU2CXA2_9EURY</name>
<dbReference type="Gene3D" id="1.20.950.20">
    <property type="entry name" value="Transmembrane di-heme cytochromes, Chain C"/>
    <property type="match status" value="1"/>
</dbReference>
<dbReference type="EMBL" id="JAVKPK010000002">
    <property type="protein sequence ID" value="MDR7664365.1"/>
    <property type="molecule type" value="Genomic_DNA"/>
</dbReference>
<feature type="transmembrane region" description="Helical" evidence="1">
    <location>
        <begin position="20"/>
        <end position="41"/>
    </location>
</feature>
<dbReference type="InterPro" id="IPR016174">
    <property type="entry name" value="Di-haem_cyt_TM"/>
</dbReference>
<proteinExistence type="predicted"/>
<feature type="transmembrane region" description="Helical" evidence="1">
    <location>
        <begin position="164"/>
        <end position="184"/>
    </location>
</feature>
<keyword evidence="3" id="KW-1185">Reference proteome</keyword>
<evidence type="ECO:0000313" key="3">
    <source>
        <dbReference type="Proteomes" id="UP001246244"/>
    </source>
</evidence>
<organism evidence="2 3">
    <name type="scientific">Methanosarcina baikalica</name>
    <dbReference type="NCBI Taxonomy" id="3073890"/>
    <lineage>
        <taxon>Archaea</taxon>
        <taxon>Methanobacteriati</taxon>
        <taxon>Methanobacteriota</taxon>
        <taxon>Stenosarchaea group</taxon>
        <taxon>Methanomicrobia</taxon>
        <taxon>Methanosarcinales</taxon>
        <taxon>Methanosarcinaceae</taxon>
        <taxon>Methanosarcina</taxon>
    </lineage>
</organism>
<keyword evidence="1" id="KW-0812">Transmembrane</keyword>
<protein>
    <submittedName>
        <fullName evidence="2">Cytochrome B</fullName>
    </submittedName>
</protein>
<keyword evidence="1" id="KW-0472">Membrane</keyword>
<evidence type="ECO:0000313" key="2">
    <source>
        <dbReference type="EMBL" id="MDR7664365.1"/>
    </source>
</evidence>
<dbReference type="Proteomes" id="UP001246244">
    <property type="component" value="Unassembled WGS sequence"/>
</dbReference>
<keyword evidence="1" id="KW-1133">Transmembrane helix</keyword>
<feature type="transmembrane region" description="Helical" evidence="1">
    <location>
        <begin position="53"/>
        <end position="75"/>
    </location>
</feature>